<evidence type="ECO:0000313" key="1">
    <source>
        <dbReference type="EMBL" id="KAI3691211.1"/>
    </source>
</evidence>
<gene>
    <name evidence="1" type="ORF">L2E82_49431</name>
</gene>
<keyword evidence="2" id="KW-1185">Reference proteome</keyword>
<evidence type="ECO:0000313" key="2">
    <source>
        <dbReference type="Proteomes" id="UP001055811"/>
    </source>
</evidence>
<accession>A0ACB8Z1H7</accession>
<proteinExistence type="predicted"/>
<reference evidence="2" key="1">
    <citation type="journal article" date="2022" name="Mol. Ecol. Resour.">
        <title>The genomes of chicory, endive, great burdock and yacon provide insights into Asteraceae palaeo-polyploidization history and plant inulin production.</title>
        <authorList>
            <person name="Fan W."/>
            <person name="Wang S."/>
            <person name="Wang H."/>
            <person name="Wang A."/>
            <person name="Jiang F."/>
            <person name="Liu H."/>
            <person name="Zhao H."/>
            <person name="Xu D."/>
            <person name="Zhang Y."/>
        </authorList>
    </citation>
    <scope>NUCLEOTIDE SEQUENCE [LARGE SCALE GENOMIC DNA]</scope>
    <source>
        <strain evidence="2">cv. Punajuju</strain>
    </source>
</reference>
<dbReference type="Proteomes" id="UP001055811">
    <property type="component" value="Linkage Group LG09"/>
</dbReference>
<name>A0ACB8Z1H7_CICIN</name>
<organism evidence="1 2">
    <name type="scientific">Cichorium intybus</name>
    <name type="common">Chicory</name>
    <dbReference type="NCBI Taxonomy" id="13427"/>
    <lineage>
        <taxon>Eukaryota</taxon>
        <taxon>Viridiplantae</taxon>
        <taxon>Streptophyta</taxon>
        <taxon>Embryophyta</taxon>
        <taxon>Tracheophyta</taxon>
        <taxon>Spermatophyta</taxon>
        <taxon>Magnoliopsida</taxon>
        <taxon>eudicotyledons</taxon>
        <taxon>Gunneridae</taxon>
        <taxon>Pentapetalae</taxon>
        <taxon>asterids</taxon>
        <taxon>campanulids</taxon>
        <taxon>Asterales</taxon>
        <taxon>Asteraceae</taxon>
        <taxon>Cichorioideae</taxon>
        <taxon>Cichorieae</taxon>
        <taxon>Cichoriinae</taxon>
        <taxon>Cichorium</taxon>
    </lineage>
</organism>
<reference evidence="1 2" key="2">
    <citation type="journal article" date="2022" name="Mol. Ecol. Resour.">
        <title>The genomes of chicory, endive, great burdock and yacon provide insights into Asteraceae paleo-polyploidization history and plant inulin production.</title>
        <authorList>
            <person name="Fan W."/>
            <person name="Wang S."/>
            <person name="Wang H."/>
            <person name="Wang A."/>
            <person name="Jiang F."/>
            <person name="Liu H."/>
            <person name="Zhao H."/>
            <person name="Xu D."/>
            <person name="Zhang Y."/>
        </authorList>
    </citation>
    <scope>NUCLEOTIDE SEQUENCE [LARGE SCALE GENOMIC DNA]</scope>
    <source>
        <strain evidence="2">cv. Punajuju</strain>
        <tissue evidence="1">Leaves</tissue>
    </source>
</reference>
<dbReference type="EMBL" id="CM042017">
    <property type="protein sequence ID" value="KAI3691211.1"/>
    <property type="molecule type" value="Genomic_DNA"/>
</dbReference>
<sequence>MGQPRNQETKFMAIFPVGLSCGSSTLIKLNICTLLWTPISVDFVFFSRNKIQVTKCCLNTAKSLCSVSFNFCPDPQEGRNWSWQWYRWSKPHGQT</sequence>
<protein>
    <submittedName>
        <fullName evidence="1">Uncharacterized protein</fullName>
    </submittedName>
</protein>
<comment type="caution">
    <text evidence="1">The sequence shown here is derived from an EMBL/GenBank/DDBJ whole genome shotgun (WGS) entry which is preliminary data.</text>
</comment>